<dbReference type="EMBL" id="DTKJ01000014">
    <property type="protein sequence ID" value="HGZ10832.1"/>
    <property type="molecule type" value="Genomic_DNA"/>
</dbReference>
<feature type="transmembrane region" description="Helical" evidence="7">
    <location>
        <begin position="178"/>
        <end position="201"/>
    </location>
</feature>
<evidence type="ECO:0000256" key="1">
    <source>
        <dbReference type="ARBA" id="ARBA00004651"/>
    </source>
</evidence>
<sequence>MTDFFKMHFFVPLAAVLGLIALAYFGVQANLQWVFGVVIPYLAVFIFFEGLVYRVIQWARSPVPFRIPTTCAQNRSLPWIERKLSDRLDNPDTFPFVVGRMALEVLAFRSLFRNLRTELQKAPDYPEGAKLVHWSYKWLWLGAIAFHYAFLVVILRHLRFFTEPTWGFVNLLEKVDGFFVFFTPTVYISGVVLLLALLYLLARRLSQPNLRYISLAADYFPLFLIISIASTGILLRYFYHTDITAVKQLAIGLVTLKPVVPPGISPLFYVHLFLVSVLFAYFPFSKLMHAPGVFLSPTRNLVANNRWRLHVNPWNYPVKFHTYMDQENEYREAMVEAGIPVEIMPESSEAEEKE</sequence>
<keyword evidence="2" id="KW-1003">Cell membrane</keyword>
<dbReference type="GO" id="GO:0005886">
    <property type="term" value="C:plasma membrane"/>
    <property type="evidence" value="ECO:0007669"/>
    <property type="project" value="UniProtKB-SubCell"/>
</dbReference>
<evidence type="ECO:0000256" key="7">
    <source>
        <dbReference type="SAM" id="Phobius"/>
    </source>
</evidence>
<evidence type="ECO:0000256" key="3">
    <source>
        <dbReference type="ARBA" id="ARBA00022692"/>
    </source>
</evidence>
<dbReference type="NCBIfam" id="NF038037">
    <property type="entry name" value="cytob_DsrM"/>
    <property type="match status" value="1"/>
</dbReference>
<feature type="transmembrane region" description="Helical" evidence="7">
    <location>
        <begin position="213"/>
        <end position="239"/>
    </location>
</feature>
<dbReference type="InterPro" id="IPR023234">
    <property type="entry name" value="NarG-like_domain"/>
</dbReference>
<evidence type="ECO:0000313" key="9">
    <source>
        <dbReference type="EMBL" id="HGZ10832.1"/>
    </source>
</evidence>
<evidence type="ECO:0000259" key="8">
    <source>
        <dbReference type="Pfam" id="PF02665"/>
    </source>
</evidence>
<feature type="transmembrane region" description="Helical" evidence="7">
    <location>
        <begin position="33"/>
        <end position="56"/>
    </location>
</feature>
<protein>
    <submittedName>
        <fullName evidence="9">Menaquinol oxidoreductase</fullName>
    </submittedName>
</protein>
<accession>A0A7C5AL42</accession>
<evidence type="ECO:0000256" key="4">
    <source>
        <dbReference type="ARBA" id="ARBA00022989"/>
    </source>
</evidence>
<keyword evidence="3 7" id="KW-0812">Transmembrane</keyword>
<dbReference type="SUPFAM" id="SSF103501">
    <property type="entry name" value="Respiratory nitrate reductase 1 gamma chain"/>
    <property type="match status" value="1"/>
</dbReference>
<keyword evidence="4 7" id="KW-1133">Transmembrane helix</keyword>
<dbReference type="GO" id="GO:0016491">
    <property type="term" value="F:oxidoreductase activity"/>
    <property type="evidence" value="ECO:0007669"/>
    <property type="project" value="UniProtKB-KW"/>
</dbReference>
<dbReference type="AlphaFoldDB" id="A0A7C5AL42"/>
<dbReference type="InterPro" id="IPR047660">
    <property type="entry name" value="DsrM"/>
</dbReference>
<comment type="subcellular location">
    <subcellularLocation>
        <location evidence="1">Cell membrane</location>
        <topology evidence="1">Multi-pass membrane protein</topology>
    </subcellularLocation>
</comment>
<evidence type="ECO:0000256" key="2">
    <source>
        <dbReference type="ARBA" id="ARBA00022475"/>
    </source>
</evidence>
<keyword evidence="5" id="KW-0560">Oxidoreductase</keyword>
<feature type="transmembrane region" description="Helical" evidence="7">
    <location>
        <begin position="7"/>
        <end position="27"/>
    </location>
</feature>
<evidence type="ECO:0000256" key="6">
    <source>
        <dbReference type="ARBA" id="ARBA00023136"/>
    </source>
</evidence>
<dbReference type="Gene3D" id="1.20.950.20">
    <property type="entry name" value="Transmembrane di-heme cytochromes, Chain C"/>
    <property type="match status" value="1"/>
</dbReference>
<comment type="caution">
    <text evidence="9">The sequence shown here is derived from an EMBL/GenBank/DDBJ whole genome shotgun (WGS) entry which is preliminary data.</text>
</comment>
<gene>
    <name evidence="9" type="ORF">ENW48_01275</name>
</gene>
<name>A0A7C5AL42_9BACT</name>
<keyword evidence="6 7" id="KW-0472">Membrane</keyword>
<dbReference type="InterPro" id="IPR036197">
    <property type="entry name" value="NarG-like_sf"/>
</dbReference>
<feature type="transmembrane region" description="Helical" evidence="7">
    <location>
        <begin position="138"/>
        <end position="158"/>
    </location>
</feature>
<evidence type="ECO:0000256" key="5">
    <source>
        <dbReference type="ARBA" id="ARBA00023002"/>
    </source>
</evidence>
<feature type="transmembrane region" description="Helical" evidence="7">
    <location>
        <begin position="259"/>
        <end position="282"/>
    </location>
</feature>
<feature type="domain" description="NarG-like" evidence="8">
    <location>
        <begin position="136"/>
        <end position="290"/>
    </location>
</feature>
<dbReference type="Pfam" id="PF02665">
    <property type="entry name" value="Nitrate_red_gam"/>
    <property type="match status" value="1"/>
</dbReference>
<proteinExistence type="predicted"/>
<reference evidence="9" key="1">
    <citation type="journal article" date="2020" name="mSystems">
        <title>Genome- and Community-Level Interaction Insights into Carbon Utilization and Element Cycling Functions of Hydrothermarchaeota in Hydrothermal Sediment.</title>
        <authorList>
            <person name="Zhou Z."/>
            <person name="Liu Y."/>
            <person name="Xu W."/>
            <person name="Pan J."/>
            <person name="Luo Z.H."/>
            <person name="Li M."/>
        </authorList>
    </citation>
    <scope>NUCLEOTIDE SEQUENCE [LARGE SCALE GENOMIC DNA]</scope>
    <source>
        <strain evidence="9">SpSt-853</strain>
    </source>
</reference>
<organism evidence="9">
    <name type="scientific">Desulfobacca acetoxidans</name>
    <dbReference type="NCBI Taxonomy" id="60893"/>
    <lineage>
        <taxon>Bacteria</taxon>
        <taxon>Pseudomonadati</taxon>
        <taxon>Thermodesulfobacteriota</taxon>
        <taxon>Desulfobaccia</taxon>
        <taxon>Desulfobaccales</taxon>
        <taxon>Desulfobaccaceae</taxon>
        <taxon>Desulfobacca</taxon>
    </lineage>
</organism>